<keyword evidence="1" id="KW-0472">Membrane</keyword>
<protein>
    <recommendedName>
        <fullName evidence="2">DUF7086 domain-containing protein</fullName>
    </recommendedName>
</protein>
<dbReference type="EMBL" id="JAUJYN010000012">
    <property type="protein sequence ID" value="KAK1258995.1"/>
    <property type="molecule type" value="Genomic_DNA"/>
</dbReference>
<evidence type="ECO:0000256" key="1">
    <source>
        <dbReference type="SAM" id="Phobius"/>
    </source>
</evidence>
<reference evidence="3" key="1">
    <citation type="journal article" date="2023" name="Nat. Commun.">
        <title>Diploid and tetraploid genomes of Acorus and the evolution of monocots.</title>
        <authorList>
            <person name="Ma L."/>
            <person name="Liu K.W."/>
            <person name="Li Z."/>
            <person name="Hsiao Y.Y."/>
            <person name="Qi Y."/>
            <person name="Fu T."/>
            <person name="Tang G.D."/>
            <person name="Zhang D."/>
            <person name="Sun W.H."/>
            <person name="Liu D.K."/>
            <person name="Li Y."/>
            <person name="Chen G.Z."/>
            <person name="Liu X.D."/>
            <person name="Liao X.Y."/>
            <person name="Jiang Y.T."/>
            <person name="Yu X."/>
            <person name="Hao Y."/>
            <person name="Huang J."/>
            <person name="Zhao X.W."/>
            <person name="Ke S."/>
            <person name="Chen Y.Y."/>
            <person name="Wu W.L."/>
            <person name="Hsu J.L."/>
            <person name="Lin Y.F."/>
            <person name="Huang M.D."/>
            <person name="Li C.Y."/>
            <person name="Huang L."/>
            <person name="Wang Z.W."/>
            <person name="Zhao X."/>
            <person name="Zhong W.Y."/>
            <person name="Peng D.H."/>
            <person name="Ahmad S."/>
            <person name="Lan S."/>
            <person name="Zhang J.S."/>
            <person name="Tsai W.C."/>
            <person name="Van de Peer Y."/>
            <person name="Liu Z.J."/>
        </authorList>
    </citation>
    <scope>NUCLEOTIDE SEQUENCE</scope>
    <source>
        <strain evidence="3">SCP</strain>
    </source>
</reference>
<reference evidence="3" key="2">
    <citation type="submission" date="2023-06" db="EMBL/GenBank/DDBJ databases">
        <authorList>
            <person name="Ma L."/>
            <person name="Liu K.-W."/>
            <person name="Li Z."/>
            <person name="Hsiao Y.-Y."/>
            <person name="Qi Y."/>
            <person name="Fu T."/>
            <person name="Tang G."/>
            <person name="Zhang D."/>
            <person name="Sun W.-H."/>
            <person name="Liu D.-K."/>
            <person name="Li Y."/>
            <person name="Chen G.-Z."/>
            <person name="Liu X.-D."/>
            <person name="Liao X.-Y."/>
            <person name="Jiang Y.-T."/>
            <person name="Yu X."/>
            <person name="Hao Y."/>
            <person name="Huang J."/>
            <person name="Zhao X.-W."/>
            <person name="Ke S."/>
            <person name="Chen Y.-Y."/>
            <person name="Wu W.-L."/>
            <person name="Hsu J.-L."/>
            <person name="Lin Y.-F."/>
            <person name="Huang M.-D."/>
            <person name="Li C.-Y."/>
            <person name="Huang L."/>
            <person name="Wang Z.-W."/>
            <person name="Zhao X."/>
            <person name="Zhong W.-Y."/>
            <person name="Peng D.-H."/>
            <person name="Ahmad S."/>
            <person name="Lan S."/>
            <person name="Zhang J.-S."/>
            <person name="Tsai W.-C."/>
            <person name="Van De Peer Y."/>
            <person name="Liu Z.-J."/>
        </authorList>
    </citation>
    <scope>NUCLEOTIDE SEQUENCE</scope>
    <source>
        <strain evidence="3">SCP</strain>
        <tissue evidence="3">Leaves</tissue>
    </source>
</reference>
<dbReference type="InterPro" id="IPR055513">
    <property type="entry name" value="DUF7086"/>
</dbReference>
<dbReference type="AlphaFoldDB" id="A0AAV9A4M1"/>
<keyword evidence="1" id="KW-0812">Transmembrane</keyword>
<accession>A0AAV9A4M1</accession>
<evidence type="ECO:0000313" key="3">
    <source>
        <dbReference type="EMBL" id="KAK1258995.1"/>
    </source>
</evidence>
<evidence type="ECO:0000259" key="2">
    <source>
        <dbReference type="Pfam" id="PF23324"/>
    </source>
</evidence>
<keyword evidence="4" id="KW-1185">Reference proteome</keyword>
<comment type="caution">
    <text evidence="3">The sequence shown here is derived from an EMBL/GenBank/DDBJ whole genome shotgun (WGS) entry which is preliminary data.</text>
</comment>
<name>A0AAV9A4M1_ACOGR</name>
<feature type="domain" description="DUF7086" evidence="2">
    <location>
        <begin position="5"/>
        <end position="86"/>
    </location>
</feature>
<sequence>MGGLVPNKWIFPKFPLCPACGRKGCMKPIILRKKRSVNWLFLFLAGMLNCCSIHQLMYFCKHTGNHMFVDKARLIYLTCFELCKQLDPQFDVKIV</sequence>
<keyword evidence="1" id="KW-1133">Transmembrane helix</keyword>
<dbReference type="Pfam" id="PF23324">
    <property type="entry name" value="DUF7086"/>
    <property type="match status" value="1"/>
</dbReference>
<feature type="transmembrane region" description="Helical" evidence="1">
    <location>
        <begin position="37"/>
        <end position="59"/>
    </location>
</feature>
<dbReference type="Proteomes" id="UP001179952">
    <property type="component" value="Unassembled WGS sequence"/>
</dbReference>
<proteinExistence type="predicted"/>
<evidence type="ECO:0000313" key="4">
    <source>
        <dbReference type="Proteomes" id="UP001179952"/>
    </source>
</evidence>
<organism evidence="3 4">
    <name type="scientific">Acorus gramineus</name>
    <name type="common">Dwarf sweet flag</name>
    <dbReference type="NCBI Taxonomy" id="55184"/>
    <lineage>
        <taxon>Eukaryota</taxon>
        <taxon>Viridiplantae</taxon>
        <taxon>Streptophyta</taxon>
        <taxon>Embryophyta</taxon>
        <taxon>Tracheophyta</taxon>
        <taxon>Spermatophyta</taxon>
        <taxon>Magnoliopsida</taxon>
        <taxon>Liliopsida</taxon>
        <taxon>Acoraceae</taxon>
        <taxon>Acorus</taxon>
    </lineage>
</organism>
<gene>
    <name evidence="3" type="ORF">QJS04_geneDACA015457</name>
</gene>
<dbReference type="PANTHER" id="PTHR34272">
    <property type="entry name" value="EXPRESSED PROTEIN"/>
    <property type="match status" value="1"/>
</dbReference>
<dbReference type="PANTHER" id="PTHR34272:SF1">
    <property type="entry name" value="EXPRESSED PROTEIN"/>
    <property type="match status" value="1"/>
</dbReference>